<dbReference type="CDD" id="cd06261">
    <property type="entry name" value="TM_PBP2"/>
    <property type="match status" value="1"/>
</dbReference>
<evidence type="ECO:0000313" key="14">
    <source>
        <dbReference type="Proteomes" id="UP000002318"/>
    </source>
</evidence>
<evidence type="ECO:0000256" key="7">
    <source>
        <dbReference type="ARBA" id="ARBA00022692"/>
    </source>
</evidence>
<feature type="transmembrane region" description="Helical" evidence="11">
    <location>
        <begin position="141"/>
        <end position="161"/>
    </location>
</feature>
<feature type="transmembrane region" description="Helical" evidence="11">
    <location>
        <begin position="107"/>
        <end position="129"/>
    </location>
</feature>
<feature type="transmembrane region" description="Helical" evidence="11">
    <location>
        <begin position="12"/>
        <end position="31"/>
    </location>
</feature>
<comment type="function">
    <text evidence="1">Part of the ABC transporter complex MalEFGK involved in maltose/maltodextrin import. Probably responsible for the translocation of the substrate across the membrane.</text>
</comment>
<dbReference type="GO" id="GO:0055085">
    <property type="term" value="P:transmembrane transport"/>
    <property type="evidence" value="ECO:0007669"/>
    <property type="project" value="InterPro"/>
</dbReference>
<evidence type="ECO:0000256" key="2">
    <source>
        <dbReference type="ARBA" id="ARBA00004651"/>
    </source>
</evidence>
<dbReference type="PROSITE" id="PS50928">
    <property type="entry name" value="ABC_TM1"/>
    <property type="match status" value="1"/>
</dbReference>
<keyword evidence="9 11" id="KW-0472">Membrane</keyword>
<keyword evidence="8 11" id="KW-1133">Transmembrane helix</keyword>
<keyword evidence="4 11" id="KW-0813">Transport</keyword>
<keyword evidence="5" id="KW-1003">Cell membrane</keyword>
<dbReference type="SUPFAM" id="SSF161098">
    <property type="entry name" value="MetI-like"/>
    <property type="match status" value="1"/>
</dbReference>
<evidence type="ECO:0000256" key="3">
    <source>
        <dbReference type="ARBA" id="ARBA00009047"/>
    </source>
</evidence>
<dbReference type="GO" id="GO:0005886">
    <property type="term" value="C:plasma membrane"/>
    <property type="evidence" value="ECO:0007669"/>
    <property type="project" value="UniProtKB-SubCell"/>
</dbReference>
<reference evidence="13 14" key="1">
    <citation type="journal article" date="2010" name="Stand. Genomic Sci.">
        <title>Complete genome sequence of Spirochaeta smaragdinae type strain (SEBR 4228).</title>
        <authorList>
            <person name="Mavromatis K."/>
            <person name="Yasawong M."/>
            <person name="Chertkov O."/>
            <person name="Lapidus A."/>
            <person name="Lucas S."/>
            <person name="Nolan M."/>
            <person name="Del Rio T.G."/>
            <person name="Tice H."/>
            <person name="Cheng J.F."/>
            <person name="Pitluck S."/>
            <person name="Liolios K."/>
            <person name="Ivanova N."/>
            <person name="Tapia R."/>
            <person name="Han C."/>
            <person name="Bruce D."/>
            <person name="Goodwin L."/>
            <person name="Pati A."/>
            <person name="Chen A."/>
            <person name="Palaniappan K."/>
            <person name="Land M."/>
            <person name="Hauser L."/>
            <person name="Chang Y.J."/>
            <person name="Jeffries C.D."/>
            <person name="Detter J.C."/>
            <person name="Rohde M."/>
            <person name="Brambilla E."/>
            <person name="Spring S."/>
            <person name="Goker M."/>
            <person name="Sikorski J."/>
            <person name="Woyke T."/>
            <person name="Bristow J."/>
            <person name="Eisen J.A."/>
            <person name="Markowitz V."/>
            <person name="Hugenholtz P."/>
            <person name="Klenk H.P."/>
            <person name="Kyrpides N.C."/>
        </authorList>
    </citation>
    <scope>NUCLEOTIDE SEQUENCE [LARGE SCALE GENOMIC DNA]</scope>
    <source>
        <strain evidence="14">DSM 11293 / JCM 15392 / SEBR 4228</strain>
    </source>
</reference>
<comment type="similarity">
    <text evidence="3">Belongs to the binding-protein-dependent transport system permease family. MalFG subfamily.</text>
</comment>
<comment type="subcellular location">
    <subcellularLocation>
        <location evidence="2 11">Cell membrane</location>
        <topology evidence="2 11">Multi-pass membrane protein</topology>
    </subcellularLocation>
</comment>
<dbReference type="AlphaFoldDB" id="E1R325"/>
<dbReference type="InterPro" id="IPR050901">
    <property type="entry name" value="BP-dep_ABC_trans_perm"/>
</dbReference>
<dbReference type="Pfam" id="PF00528">
    <property type="entry name" value="BPD_transp_1"/>
    <property type="match status" value="1"/>
</dbReference>
<keyword evidence="6" id="KW-0762">Sugar transport</keyword>
<evidence type="ECO:0000256" key="11">
    <source>
        <dbReference type="RuleBase" id="RU363032"/>
    </source>
</evidence>
<dbReference type="InterPro" id="IPR000515">
    <property type="entry name" value="MetI-like"/>
</dbReference>
<feature type="domain" description="ABC transmembrane type-1" evidence="12">
    <location>
        <begin position="70"/>
        <end position="260"/>
    </location>
</feature>
<name>E1R325_SEDSS</name>
<accession>E1R325</accession>
<evidence type="ECO:0000256" key="10">
    <source>
        <dbReference type="ARBA" id="ARBA00041109"/>
    </source>
</evidence>
<dbReference type="PANTHER" id="PTHR32243:SF50">
    <property type="entry name" value="MALTOSE_MALTODEXTRIN TRANSPORT SYSTEM PERMEASE PROTEIN MALG"/>
    <property type="match status" value="1"/>
</dbReference>
<evidence type="ECO:0000256" key="6">
    <source>
        <dbReference type="ARBA" id="ARBA00022597"/>
    </source>
</evidence>
<organism evidence="13 14">
    <name type="scientific">Sediminispirochaeta smaragdinae (strain DSM 11293 / JCM 15392 / SEBR 4228)</name>
    <name type="common">Spirochaeta smaragdinae</name>
    <dbReference type="NCBI Taxonomy" id="573413"/>
    <lineage>
        <taxon>Bacteria</taxon>
        <taxon>Pseudomonadati</taxon>
        <taxon>Spirochaetota</taxon>
        <taxon>Spirochaetia</taxon>
        <taxon>Spirochaetales</taxon>
        <taxon>Spirochaetaceae</taxon>
        <taxon>Sediminispirochaeta</taxon>
    </lineage>
</organism>
<feature type="transmembrane region" description="Helical" evidence="11">
    <location>
        <begin position="239"/>
        <end position="260"/>
    </location>
</feature>
<sequence>MIKRKTVSKIVVYILLALFAAIFLFPIYWAVVTSFKTYREAFTQPPKLITGIDLTNYIKFFSQNDLVQLLLNSVIVALCSVLIPLVLGLFAAYALDRSTLKGKEALGMFLLASRFIPPISTLIPTYILFRKFGLYDTLTGLILLNCAMNIPYVVWMMRGFIADIPESLEESAWIDGCGRLQAFFRIVLPMLKSGLGATGVLIFVFTWNEYMFAMNLSSSNAKTLPLAMMTYMGEAGIEWNMMATAGVIILLPAVILSIFANKNLGSGMTLGAVKG</sequence>
<dbReference type="Proteomes" id="UP000002318">
    <property type="component" value="Chromosome"/>
</dbReference>
<dbReference type="OrthoDB" id="9810086at2"/>
<dbReference type="eggNOG" id="COG0395">
    <property type="taxonomic scope" value="Bacteria"/>
</dbReference>
<gene>
    <name evidence="13" type="ordered locus">Spirs_2090</name>
</gene>
<proteinExistence type="inferred from homology"/>
<evidence type="ECO:0000313" key="13">
    <source>
        <dbReference type="EMBL" id="ADK81211.1"/>
    </source>
</evidence>
<dbReference type="RefSeq" id="WP_013254675.1">
    <property type="nucleotide sequence ID" value="NC_014364.1"/>
</dbReference>
<dbReference type="HOGENOM" id="CLU_016047_1_2_12"/>
<dbReference type="STRING" id="573413.Spirs_2090"/>
<keyword evidence="14" id="KW-1185">Reference proteome</keyword>
<dbReference type="Gene3D" id="1.10.3720.10">
    <property type="entry name" value="MetI-like"/>
    <property type="match status" value="1"/>
</dbReference>
<feature type="transmembrane region" description="Helical" evidence="11">
    <location>
        <begin position="182"/>
        <end position="207"/>
    </location>
</feature>
<dbReference type="InterPro" id="IPR035906">
    <property type="entry name" value="MetI-like_sf"/>
</dbReference>
<keyword evidence="7 11" id="KW-0812">Transmembrane</keyword>
<evidence type="ECO:0000256" key="4">
    <source>
        <dbReference type="ARBA" id="ARBA00022448"/>
    </source>
</evidence>
<dbReference type="EMBL" id="CP002116">
    <property type="protein sequence ID" value="ADK81211.1"/>
    <property type="molecule type" value="Genomic_DNA"/>
</dbReference>
<evidence type="ECO:0000256" key="5">
    <source>
        <dbReference type="ARBA" id="ARBA00022475"/>
    </source>
</evidence>
<evidence type="ECO:0000256" key="9">
    <source>
        <dbReference type="ARBA" id="ARBA00023136"/>
    </source>
</evidence>
<dbReference type="PANTHER" id="PTHR32243">
    <property type="entry name" value="MALTOSE TRANSPORT SYSTEM PERMEASE-RELATED"/>
    <property type="match status" value="1"/>
</dbReference>
<protein>
    <recommendedName>
        <fullName evidence="10">Maltose/maltodextrin transport system permease protein MalG</fullName>
    </recommendedName>
</protein>
<feature type="transmembrane region" description="Helical" evidence="11">
    <location>
        <begin position="69"/>
        <end position="95"/>
    </location>
</feature>
<evidence type="ECO:0000256" key="1">
    <source>
        <dbReference type="ARBA" id="ARBA00002264"/>
    </source>
</evidence>
<evidence type="ECO:0000259" key="12">
    <source>
        <dbReference type="PROSITE" id="PS50928"/>
    </source>
</evidence>
<evidence type="ECO:0000256" key="8">
    <source>
        <dbReference type="ARBA" id="ARBA00022989"/>
    </source>
</evidence>
<dbReference type="KEGG" id="ssm:Spirs_2090"/>